<name>A0A7J7JWS7_BUGNE</name>
<evidence type="ECO:0000256" key="3">
    <source>
        <dbReference type="ARBA" id="ARBA00022989"/>
    </source>
</evidence>
<evidence type="ECO:0000313" key="6">
    <source>
        <dbReference type="EMBL" id="KAF6030870.1"/>
    </source>
</evidence>
<accession>A0A7J7JWS7</accession>
<organism evidence="6 7">
    <name type="scientific">Bugula neritina</name>
    <name type="common">Brown bryozoan</name>
    <name type="synonym">Sertularia neritina</name>
    <dbReference type="NCBI Taxonomy" id="10212"/>
    <lineage>
        <taxon>Eukaryota</taxon>
        <taxon>Metazoa</taxon>
        <taxon>Spiralia</taxon>
        <taxon>Lophotrochozoa</taxon>
        <taxon>Bryozoa</taxon>
        <taxon>Gymnolaemata</taxon>
        <taxon>Cheilostomatida</taxon>
        <taxon>Flustrina</taxon>
        <taxon>Buguloidea</taxon>
        <taxon>Bugulidae</taxon>
        <taxon>Bugula</taxon>
    </lineage>
</organism>
<keyword evidence="4 5" id="KW-0472">Membrane</keyword>
<evidence type="ECO:0000256" key="4">
    <source>
        <dbReference type="ARBA" id="ARBA00023136"/>
    </source>
</evidence>
<dbReference type="AlphaFoldDB" id="A0A7J7JWS7"/>
<comment type="subcellular location">
    <subcellularLocation>
        <location evidence="1">Membrane</location>
        <topology evidence="1">Multi-pass membrane protein</topology>
    </subcellularLocation>
</comment>
<keyword evidence="3 5" id="KW-1133">Transmembrane helix</keyword>
<dbReference type="PANTHER" id="PTHR10250:SF26">
    <property type="entry name" value="GLUTATHIONE S-TRANSFERASE 3, MITOCHONDRIAL"/>
    <property type="match status" value="1"/>
</dbReference>
<dbReference type="GO" id="GO:0006691">
    <property type="term" value="P:leukotriene metabolic process"/>
    <property type="evidence" value="ECO:0007669"/>
    <property type="project" value="UniProtKB-ARBA"/>
</dbReference>
<evidence type="ECO:0000256" key="2">
    <source>
        <dbReference type="ARBA" id="ARBA00022692"/>
    </source>
</evidence>
<keyword evidence="2 5" id="KW-0812">Transmembrane</keyword>
<dbReference type="GO" id="GO:0004602">
    <property type="term" value="F:glutathione peroxidase activity"/>
    <property type="evidence" value="ECO:0007669"/>
    <property type="project" value="TreeGrafter"/>
</dbReference>
<dbReference type="PANTHER" id="PTHR10250">
    <property type="entry name" value="MICROSOMAL GLUTATHIONE S-TRANSFERASE"/>
    <property type="match status" value="1"/>
</dbReference>
<evidence type="ECO:0000256" key="5">
    <source>
        <dbReference type="SAM" id="Phobius"/>
    </source>
</evidence>
<dbReference type="Proteomes" id="UP000593567">
    <property type="component" value="Unassembled WGS sequence"/>
</dbReference>
<dbReference type="GO" id="GO:0005783">
    <property type="term" value="C:endoplasmic reticulum"/>
    <property type="evidence" value="ECO:0007669"/>
    <property type="project" value="TreeGrafter"/>
</dbReference>
<evidence type="ECO:0000256" key="1">
    <source>
        <dbReference type="ARBA" id="ARBA00004141"/>
    </source>
</evidence>
<proteinExistence type="predicted"/>
<evidence type="ECO:0008006" key="8">
    <source>
        <dbReference type="Google" id="ProtNLM"/>
    </source>
</evidence>
<dbReference type="OrthoDB" id="410651at2759"/>
<dbReference type="GO" id="GO:0005635">
    <property type="term" value="C:nuclear envelope"/>
    <property type="evidence" value="ECO:0007669"/>
    <property type="project" value="TreeGrafter"/>
</dbReference>
<comment type="caution">
    <text evidence="6">The sequence shown here is derived from an EMBL/GenBank/DDBJ whole genome shotgun (WGS) entry which is preliminary data.</text>
</comment>
<keyword evidence="7" id="KW-1185">Reference proteome</keyword>
<dbReference type="InterPro" id="IPR023352">
    <property type="entry name" value="MAPEG-like_dom_sf"/>
</dbReference>
<dbReference type="EMBL" id="VXIV02001661">
    <property type="protein sequence ID" value="KAF6030870.1"/>
    <property type="molecule type" value="Genomic_DNA"/>
</dbReference>
<gene>
    <name evidence="6" type="ORF">EB796_010833</name>
</gene>
<dbReference type="GO" id="GO:0004364">
    <property type="term" value="F:glutathione transferase activity"/>
    <property type="evidence" value="ECO:0007669"/>
    <property type="project" value="TreeGrafter"/>
</dbReference>
<dbReference type="Gene3D" id="1.20.120.550">
    <property type="entry name" value="Membrane associated eicosanoid/glutathione metabolism-like domain"/>
    <property type="match status" value="1"/>
</dbReference>
<evidence type="ECO:0000313" key="7">
    <source>
        <dbReference type="Proteomes" id="UP000593567"/>
    </source>
</evidence>
<dbReference type="InterPro" id="IPR001129">
    <property type="entry name" value="Membr-assoc_MAPEG"/>
</dbReference>
<feature type="transmembrane region" description="Helical" evidence="5">
    <location>
        <begin position="65"/>
        <end position="85"/>
    </location>
</feature>
<dbReference type="GO" id="GO:0016020">
    <property type="term" value="C:membrane"/>
    <property type="evidence" value="ECO:0007669"/>
    <property type="project" value="UniProtKB-SubCell"/>
</dbReference>
<dbReference type="SUPFAM" id="SSF161084">
    <property type="entry name" value="MAPEG domain-like"/>
    <property type="match status" value="1"/>
</dbReference>
<dbReference type="InterPro" id="IPR050997">
    <property type="entry name" value="MAPEG"/>
</dbReference>
<reference evidence="6" key="1">
    <citation type="submission" date="2020-06" db="EMBL/GenBank/DDBJ databases">
        <title>Draft genome of Bugula neritina, a colonial animal packing powerful symbionts and potential medicines.</title>
        <authorList>
            <person name="Rayko M."/>
        </authorList>
    </citation>
    <scope>NUCLEOTIDE SEQUENCE [LARGE SCALE GENOMIC DNA]</scope>
    <source>
        <strain evidence="6">Kwan_BN1</strain>
    </source>
</reference>
<protein>
    <recommendedName>
        <fullName evidence="8">MGST3</fullName>
    </recommendedName>
</protein>
<dbReference type="Pfam" id="PF01124">
    <property type="entry name" value="MAPEG"/>
    <property type="match status" value="1"/>
</dbReference>
<sequence>MFNCIQRVHQNTLEDYPQFLALIFLGGLKHPSFSAGAGLVIILGRVFYALGYYTGDPSKRRRGGFMILGKLVLFGCVISTALSLLDYIQTLELMLCQGKLIF</sequence>